<name>A0ABS2EM98_9LACO</name>
<dbReference type="SMART" id="SM00855">
    <property type="entry name" value="PGAM"/>
    <property type="match status" value="1"/>
</dbReference>
<evidence type="ECO:0000313" key="3">
    <source>
        <dbReference type="EMBL" id="MBM6753638.1"/>
    </source>
</evidence>
<dbReference type="SUPFAM" id="SSF53254">
    <property type="entry name" value="Phosphoglycerate mutase-like"/>
    <property type="match status" value="1"/>
</dbReference>
<evidence type="ECO:0000256" key="2">
    <source>
        <dbReference type="ARBA" id="ARBA00023235"/>
    </source>
</evidence>
<proteinExistence type="predicted"/>
<organism evidence="3 4">
    <name type="scientific">Limosilactobacillus alvi</name>
    <dbReference type="NCBI Taxonomy" id="990412"/>
    <lineage>
        <taxon>Bacteria</taxon>
        <taxon>Bacillati</taxon>
        <taxon>Bacillota</taxon>
        <taxon>Bacilli</taxon>
        <taxon>Lactobacillales</taxon>
        <taxon>Lactobacillaceae</taxon>
        <taxon>Limosilactobacillus</taxon>
    </lineage>
</organism>
<accession>A0ABS2EM98</accession>
<comment type="caution">
    <text evidence="3">The sequence shown here is derived from an EMBL/GenBank/DDBJ whole genome shotgun (WGS) entry which is preliminary data.</text>
</comment>
<keyword evidence="4" id="KW-1185">Reference proteome</keyword>
<keyword evidence="2" id="KW-0413">Isomerase</keyword>
<dbReference type="InterPro" id="IPR029033">
    <property type="entry name" value="His_PPase_superfam"/>
</dbReference>
<gene>
    <name evidence="3" type="ORF">H5993_02505</name>
</gene>
<dbReference type="Proteomes" id="UP000776629">
    <property type="component" value="Unassembled WGS sequence"/>
</dbReference>
<dbReference type="InterPro" id="IPR013078">
    <property type="entry name" value="His_Pase_superF_clade-1"/>
</dbReference>
<evidence type="ECO:0000256" key="1">
    <source>
        <dbReference type="ARBA" id="ARBA00023152"/>
    </source>
</evidence>
<dbReference type="RefSeq" id="WP_204776084.1">
    <property type="nucleotide sequence ID" value="NZ_JACJJQ010000007.1"/>
</dbReference>
<dbReference type="Pfam" id="PF00300">
    <property type="entry name" value="His_Phos_1"/>
    <property type="match status" value="1"/>
</dbReference>
<evidence type="ECO:0000313" key="4">
    <source>
        <dbReference type="Proteomes" id="UP000776629"/>
    </source>
</evidence>
<protein>
    <submittedName>
        <fullName evidence="3">Histidine phosphatase family protein</fullName>
    </submittedName>
</protein>
<dbReference type="PANTHER" id="PTHR48100:SF1">
    <property type="entry name" value="HISTIDINE PHOSPHATASE FAMILY PROTEIN-RELATED"/>
    <property type="match status" value="1"/>
</dbReference>
<dbReference type="InterPro" id="IPR050275">
    <property type="entry name" value="PGM_Phosphatase"/>
</dbReference>
<reference evidence="3 4" key="1">
    <citation type="journal article" date="2021" name="Sci. Rep.">
        <title>The distribution of antibiotic resistance genes in chicken gut microbiota commensals.</title>
        <authorList>
            <person name="Juricova H."/>
            <person name="Matiasovicova J."/>
            <person name="Kubasova T."/>
            <person name="Cejkova D."/>
            <person name="Rychlik I."/>
        </authorList>
    </citation>
    <scope>NUCLEOTIDE SEQUENCE [LARGE SCALE GENOMIC DNA]</scope>
    <source>
        <strain evidence="3 4">An810</strain>
    </source>
</reference>
<dbReference type="PANTHER" id="PTHR48100">
    <property type="entry name" value="BROAD-SPECIFICITY PHOSPHATASE YOR283W-RELATED"/>
    <property type="match status" value="1"/>
</dbReference>
<dbReference type="PIRSF" id="PIRSF000709">
    <property type="entry name" value="6PFK_2-Ptase"/>
    <property type="match status" value="1"/>
</dbReference>
<dbReference type="InterPro" id="IPR001345">
    <property type="entry name" value="PG/BPGM_mutase_AS"/>
</dbReference>
<sequence length="207" mass="23125">MTELLIVRHGQTSLNVKGIKQGTINTPATYLSPVGKQQAQILAEKLELSQTKQLFVSPLTRARETAAILNQAAQLPIKIDDRLKEISYGDWDGQLNQELEAKYPEHFYHRIHDVRPSYAQVAHGESFTAVQRRVAAFTNDVVSEFPTAQLLIVAHGFTVRSFAANVVGCQGLEILEPANCSVTKIVIDPQNCEQHLVYYNRLAVPEF</sequence>
<dbReference type="Gene3D" id="3.40.50.1240">
    <property type="entry name" value="Phosphoglycerate mutase-like"/>
    <property type="match status" value="1"/>
</dbReference>
<dbReference type="PROSITE" id="PS00175">
    <property type="entry name" value="PG_MUTASE"/>
    <property type="match status" value="1"/>
</dbReference>
<keyword evidence="1" id="KW-0324">Glycolysis</keyword>
<dbReference type="CDD" id="cd07067">
    <property type="entry name" value="HP_PGM_like"/>
    <property type="match status" value="1"/>
</dbReference>
<dbReference type="EMBL" id="JACJJQ010000007">
    <property type="protein sequence ID" value="MBM6753638.1"/>
    <property type="molecule type" value="Genomic_DNA"/>
</dbReference>